<name>A0AAP2Z2V1_9EURY</name>
<gene>
    <name evidence="1" type="ORF">OB960_22785</name>
</gene>
<accession>A0AAP2Z2V1</accession>
<organism evidence="1 2">
    <name type="scientific">Natronoglomus mannanivorans</name>
    <dbReference type="NCBI Taxonomy" id="2979990"/>
    <lineage>
        <taxon>Archaea</taxon>
        <taxon>Methanobacteriati</taxon>
        <taxon>Methanobacteriota</taxon>
        <taxon>Stenosarchaea group</taxon>
        <taxon>Halobacteria</taxon>
        <taxon>Halobacteriales</taxon>
        <taxon>Natrialbaceae</taxon>
        <taxon>Natronoglomus</taxon>
    </lineage>
</organism>
<dbReference type="EMBL" id="JAOPKA010000023">
    <property type="protein sequence ID" value="MCU4744207.1"/>
    <property type="molecule type" value="Genomic_DNA"/>
</dbReference>
<evidence type="ECO:0000313" key="2">
    <source>
        <dbReference type="Proteomes" id="UP001321018"/>
    </source>
</evidence>
<evidence type="ECO:0000313" key="1">
    <source>
        <dbReference type="EMBL" id="MCU4744207.1"/>
    </source>
</evidence>
<comment type="caution">
    <text evidence="1">The sequence shown here is derived from an EMBL/GenBank/DDBJ whole genome shotgun (WGS) entry which is preliminary data.</text>
</comment>
<dbReference type="RefSeq" id="WP_338006012.1">
    <property type="nucleotide sequence ID" value="NZ_JAOPKA010000023.1"/>
</dbReference>
<dbReference type="Proteomes" id="UP001321018">
    <property type="component" value="Unassembled WGS sequence"/>
</dbReference>
<protein>
    <submittedName>
        <fullName evidence="1">Uncharacterized protein</fullName>
    </submittedName>
</protein>
<dbReference type="AlphaFoldDB" id="A0AAP2Z2V1"/>
<proteinExistence type="predicted"/>
<reference evidence="1" key="1">
    <citation type="submission" date="2022-09" db="EMBL/GenBank/DDBJ databases">
        <title>Enrichment on poylsaccharides allowed isolation of novel metabolic and taxonomic groups of Haloarchaea.</title>
        <authorList>
            <person name="Sorokin D.Y."/>
            <person name="Elcheninov A.G."/>
            <person name="Khizhniak T.V."/>
            <person name="Kolganova T.V."/>
            <person name="Kublanov I.V."/>
        </authorList>
    </citation>
    <scope>NUCLEOTIDE SEQUENCE</scope>
    <source>
        <strain evidence="1">AArc-xg1-1</strain>
    </source>
</reference>
<sequence>MTDLSLGDLQSHVLGILDESIKTPGVIHQELQQDGHAREMSRADVVDLLEVMREHGQLEYAHGEFREYTIDQ</sequence>